<protein>
    <recommendedName>
        <fullName evidence="3">Inosine/uridine-preferring nucleoside hydrolase domain-containing protein</fullName>
    </recommendedName>
</protein>
<dbReference type="EMBL" id="CH991558">
    <property type="protein sequence ID" value="EDQ87548.1"/>
    <property type="molecule type" value="Genomic_DNA"/>
</dbReference>
<feature type="signal peptide" evidence="2">
    <location>
        <begin position="1"/>
        <end position="22"/>
    </location>
</feature>
<keyword evidence="5" id="KW-1185">Reference proteome</keyword>
<dbReference type="eggNOG" id="ENOG502SKET">
    <property type="taxonomic scope" value="Eukaryota"/>
</dbReference>
<dbReference type="InterPro" id="IPR001910">
    <property type="entry name" value="Inosine/uridine_hydrolase_dom"/>
</dbReference>
<evidence type="ECO:0000313" key="4">
    <source>
        <dbReference type="EMBL" id="EDQ87548.1"/>
    </source>
</evidence>
<feature type="domain" description="Inosine/uridine-preferring nucleoside hydrolase" evidence="3">
    <location>
        <begin position="27"/>
        <end position="224"/>
    </location>
</feature>
<dbReference type="AlphaFoldDB" id="A9V429"/>
<dbReference type="RefSeq" id="XP_001747468.1">
    <property type="nucleotide sequence ID" value="XM_001747416.1"/>
</dbReference>
<gene>
    <name evidence="4" type="ORF">MONBRDRAFT_27022</name>
</gene>
<accession>A9V429</accession>
<proteinExistence type="inferred from homology"/>
<dbReference type="PANTHER" id="PTHR43264">
    <property type="match status" value="1"/>
</dbReference>
<evidence type="ECO:0000256" key="1">
    <source>
        <dbReference type="ARBA" id="ARBA00009176"/>
    </source>
</evidence>
<dbReference type="PANTHER" id="PTHR43264:SF1">
    <property type="entry name" value="INOSINE_URIDINE-PREFERRING NUCLEOSIDE HYDROLASE DOMAIN-CONTAINING PROTEIN"/>
    <property type="match status" value="1"/>
</dbReference>
<dbReference type="GeneID" id="5892792"/>
<comment type="similarity">
    <text evidence="1">Belongs to the IUNH family.</text>
</comment>
<keyword evidence="2" id="KW-0732">Signal</keyword>
<reference evidence="4 5" key="1">
    <citation type="journal article" date="2008" name="Nature">
        <title>The genome of the choanoflagellate Monosiga brevicollis and the origin of metazoans.</title>
        <authorList>
            <consortium name="JGI Sequencing"/>
            <person name="King N."/>
            <person name="Westbrook M.J."/>
            <person name="Young S.L."/>
            <person name="Kuo A."/>
            <person name="Abedin M."/>
            <person name="Chapman J."/>
            <person name="Fairclough S."/>
            <person name="Hellsten U."/>
            <person name="Isogai Y."/>
            <person name="Letunic I."/>
            <person name="Marr M."/>
            <person name="Pincus D."/>
            <person name="Putnam N."/>
            <person name="Rokas A."/>
            <person name="Wright K.J."/>
            <person name="Zuzow R."/>
            <person name="Dirks W."/>
            <person name="Good M."/>
            <person name="Goodstein D."/>
            <person name="Lemons D."/>
            <person name="Li W."/>
            <person name="Lyons J.B."/>
            <person name="Morris A."/>
            <person name="Nichols S."/>
            <person name="Richter D.J."/>
            <person name="Salamov A."/>
            <person name="Bork P."/>
            <person name="Lim W.A."/>
            <person name="Manning G."/>
            <person name="Miller W.T."/>
            <person name="McGinnis W."/>
            <person name="Shapiro H."/>
            <person name="Tjian R."/>
            <person name="Grigoriev I.V."/>
            <person name="Rokhsar D."/>
        </authorList>
    </citation>
    <scope>NUCLEOTIDE SEQUENCE [LARGE SCALE GENOMIC DNA]</scope>
    <source>
        <strain evidence="5">MX1 / ATCC 50154</strain>
    </source>
</reference>
<organism evidence="4 5">
    <name type="scientific">Monosiga brevicollis</name>
    <name type="common">Choanoflagellate</name>
    <dbReference type="NCBI Taxonomy" id="81824"/>
    <lineage>
        <taxon>Eukaryota</taxon>
        <taxon>Choanoflagellata</taxon>
        <taxon>Craspedida</taxon>
        <taxon>Salpingoecidae</taxon>
        <taxon>Monosiga</taxon>
    </lineage>
</organism>
<dbReference type="KEGG" id="mbr:MONBRDRAFT_27022"/>
<dbReference type="SUPFAM" id="SSF53590">
    <property type="entry name" value="Nucleoside hydrolase"/>
    <property type="match status" value="1"/>
</dbReference>
<dbReference type="InterPro" id="IPR036452">
    <property type="entry name" value="Ribo_hydro-like"/>
</dbReference>
<dbReference type="Pfam" id="PF01156">
    <property type="entry name" value="IU_nuc_hydro"/>
    <property type="match status" value="1"/>
</dbReference>
<dbReference type="Proteomes" id="UP000001357">
    <property type="component" value="Unassembled WGS sequence"/>
</dbReference>
<dbReference type="STRING" id="81824.A9V429"/>
<dbReference type="GO" id="GO:0016799">
    <property type="term" value="F:hydrolase activity, hydrolyzing N-glycosyl compounds"/>
    <property type="evidence" value="ECO:0007669"/>
    <property type="project" value="InterPro"/>
</dbReference>
<evidence type="ECO:0000259" key="3">
    <source>
        <dbReference type="Pfam" id="PF01156"/>
    </source>
</evidence>
<dbReference type="Gene3D" id="3.90.245.10">
    <property type="entry name" value="Ribonucleoside hydrolase-like"/>
    <property type="match status" value="1"/>
</dbReference>
<dbReference type="OMA" id="AHVVNNW"/>
<sequence>MALHQHWSWLLMVGLASSVCWAEPVKVILDTDMSTDCDDVAATCILNQMHADGEVEILAIVHNTGLYQGIGAVSVLNTFYNHSKIPLGAYKGTFDANATGQGGANKTGAYVADLVEHFPSPIKNYDQVPAALSVYRQQLAAAANNSVTIVSIGFMTNLADLINSTADEHSPLSGIELVSAKVKHFAVMGGNYLHYSTHPEWNFGHNNIGVKTKFVIEHWPSHIPITYLGSFVGQEVVTGAAMTNQLPTTNPCRQAYVDFNGPSNGRFSWDPMTTLLAVRGIDQFYDSVRGWNEVLTNGTNVFHNQTGTNQAYVAIKGDPQQIANAIDNLLLKSEAQNAQA</sequence>
<evidence type="ECO:0000256" key="2">
    <source>
        <dbReference type="SAM" id="SignalP"/>
    </source>
</evidence>
<name>A9V429_MONBE</name>
<feature type="chain" id="PRO_5002742654" description="Inosine/uridine-preferring nucleoside hydrolase domain-containing protein" evidence="2">
    <location>
        <begin position="23"/>
        <end position="340"/>
    </location>
</feature>
<dbReference type="InParanoid" id="A9V429"/>
<evidence type="ECO:0000313" key="5">
    <source>
        <dbReference type="Proteomes" id="UP000001357"/>
    </source>
</evidence>